<accession>A0A841ENY9</accession>
<comment type="caution">
    <text evidence="2">The sequence shown here is derived from an EMBL/GenBank/DDBJ whole genome shotgun (WGS) entry which is preliminary data.</text>
</comment>
<dbReference type="Proteomes" id="UP000524404">
    <property type="component" value="Unassembled WGS sequence"/>
</dbReference>
<proteinExistence type="predicted"/>
<keyword evidence="3" id="KW-1185">Reference proteome</keyword>
<evidence type="ECO:0000259" key="1">
    <source>
        <dbReference type="SMART" id="SM01235"/>
    </source>
</evidence>
<organism evidence="2 3">
    <name type="scientific">Arcicella rosea</name>
    <dbReference type="NCBI Taxonomy" id="502909"/>
    <lineage>
        <taxon>Bacteria</taxon>
        <taxon>Pseudomonadati</taxon>
        <taxon>Bacteroidota</taxon>
        <taxon>Cytophagia</taxon>
        <taxon>Cytophagales</taxon>
        <taxon>Flectobacillaceae</taxon>
        <taxon>Arcicella</taxon>
    </lineage>
</organism>
<evidence type="ECO:0000313" key="2">
    <source>
        <dbReference type="EMBL" id="MBB6002743.1"/>
    </source>
</evidence>
<dbReference type="Pfam" id="PF14376">
    <property type="entry name" value="Haem_bd"/>
    <property type="match status" value="1"/>
</dbReference>
<dbReference type="AlphaFoldDB" id="A0A841ENY9"/>
<evidence type="ECO:0000313" key="3">
    <source>
        <dbReference type="Proteomes" id="UP000524404"/>
    </source>
</evidence>
<protein>
    <recommendedName>
        <fullName evidence="1">Haem-binding domain-containing protein</fullName>
    </recommendedName>
</protein>
<sequence length="167" mass="18980">MKNKVLLGLVAFLALIQFIRPERNLSDDQTYSISTKYAVTDEVNGILKVACNDCHSNKTEYPWYANVQPVASWLAHHVEEGKDELNLSTFTKLPIAVQNHKLEETIEMVEDGEMPLASYTYLGLHKEANLSETQKKVLIDWAKAQMDTLKANYPADSLVLKRRKKAE</sequence>
<dbReference type="SMART" id="SM01235">
    <property type="entry name" value="Haem_bd"/>
    <property type="match status" value="1"/>
</dbReference>
<dbReference type="RefSeq" id="WP_184132354.1">
    <property type="nucleotide sequence ID" value="NZ_JACHKT010000007.1"/>
</dbReference>
<name>A0A841ENY9_9BACT</name>
<feature type="domain" description="Haem-binding" evidence="1">
    <location>
        <begin position="10"/>
        <end position="146"/>
    </location>
</feature>
<dbReference type="InterPro" id="IPR025992">
    <property type="entry name" value="Haem-bd"/>
</dbReference>
<reference evidence="2 3" key="1">
    <citation type="submission" date="2020-08" db="EMBL/GenBank/DDBJ databases">
        <title>Functional genomics of gut bacteria from endangered species of beetles.</title>
        <authorList>
            <person name="Carlos-Shanley C."/>
        </authorList>
    </citation>
    <scope>NUCLEOTIDE SEQUENCE [LARGE SCALE GENOMIC DNA]</scope>
    <source>
        <strain evidence="2 3">S00070</strain>
    </source>
</reference>
<dbReference type="EMBL" id="JACHKT010000007">
    <property type="protein sequence ID" value="MBB6002743.1"/>
    <property type="molecule type" value="Genomic_DNA"/>
</dbReference>
<gene>
    <name evidence="2" type="ORF">HNP25_001395</name>
</gene>